<keyword evidence="1" id="KW-0732">Signal</keyword>
<feature type="signal peptide" evidence="1">
    <location>
        <begin position="1"/>
        <end position="32"/>
    </location>
</feature>
<reference evidence="2" key="1">
    <citation type="submission" date="2014-03" db="EMBL/GenBank/DDBJ databases">
        <title>The sialotranscriptome of Amblyomma triste, Amblyomma parvum and Amblyomma cajennense ticks, uncovered by 454-based RNA-seq.</title>
        <authorList>
            <person name="Garcia G.R."/>
            <person name="Gardinassi L.G."/>
            <person name="Ribeiro J.M."/>
            <person name="Anatriello E."/>
            <person name="Ferreira B.R."/>
            <person name="Moreira H.N."/>
            <person name="Mafra C."/>
            <person name="Olegario M.M."/>
            <person name="Szabo P.J."/>
            <person name="Miranda-Santos I.K."/>
            <person name="Maruyama S.R."/>
        </authorList>
    </citation>
    <scope>NUCLEOTIDE SEQUENCE</scope>
    <source>
        <strain evidence="2">Uberlandia</strain>
        <tissue evidence="2">Salivary glands</tissue>
    </source>
</reference>
<accession>A0A023FC32</accession>
<sequence>MPSYAMSRTFANVLALLCMLLALGLCIPQGRSDDVDSSSYSCEAIKNTRVKPDSSCLCPGKRNMKRQDGTECRKSAKREDNEISARLGKCSDGVCVLNKVTQGCEEKGAPKIQPGSKPPFGCVFFCNTTAGLFGFFPVGTPCEHRVNGTYYVNGTCQQEKDKRICVEGVSLPPAC</sequence>
<dbReference type="AlphaFoldDB" id="A0A023FC32"/>
<name>A0A023FC32_AMBCJ</name>
<protein>
    <submittedName>
        <fullName evidence="2">Putative secreted protein</fullName>
    </submittedName>
</protein>
<dbReference type="EMBL" id="GBBK01005340">
    <property type="protein sequence ID" value="JAC19142.1"/>
    <property type="molecule type" value="mRNA"/>
</dbReference>
<evidence type="ECO:0000256" key="1">
    <source>
        <dbReference type="SAM" id="SignalP"/>
    </source>
</evidence>
<evidence type="ECO:0000313" key="2">
    <source>
        <dbReference type="EMBL" id="JAC19142.1"/>
    </source>
</evidence>
<feature type="chain" id="PRO_5001516319" evidence="1">
    <location>
        <begin position="33"/>
        <end position="175"/>
    </location>
</feature>
<organism evidence="2">
    <name type="scientific">Amblyomma cajennense</name>
    <name type="common">Cayenne tick</name>
    <name type="synonym">Acarus cajennensis</name>
    <dbReference type="NCBI Taxonomy" id="34607"/>
    <lineage>
        <taxon>Eukaryota</taxon>
        <taxon>Metazoa</taxon>
        <taxon>Ecdysozoa</taxon>
        <taxon>Arthropoda</taxon>
        <taxon>Chelicerata</taxon>
        <taxon>Arachnida</taxon>
        <taxon>Acari</taxon>
        <taxon>Parasitiformes</taxon>
        <taxon>Ixodida</taxon>
        <taxon>Ixodoidea</taxon>
        <taxon>Ixodidae</taxon>
        <taxon>Amblyomminae</taxon>
        <taxon>Amblyomma</taxon>
    </lineage>
</organism>
<proteinExistence type="evidence at transcript level"/>